<dbReference type="AlphaFoldDB" id="A0A974I4H8"/>
<dbReference type="Proteomes" id="UP000694892">
    <property type="component" value="Chromosome 1L"/>
</dbReference>
<gene>
    <name evidence="2" type="ORF">XELAEV_18006594mg</name>
</gene>
<reference evidence="3" key="1">
    <citation type="journal article" date="2016" name="Nature">
        <title>Genome evolution in the allotetraploid frog Xenopus laevis.</title>
        <authorList>
            <person name="Session A.M."/>
            <person name="Uno Y."/>
            <person name="Kwon T."/>
            <person name="Chapman J.A."/>
            <person name="Toyoda A."/>
            <person name="Takahashi S."/>
            <person name="Fukui A."/>
            <person name="Hikosaka A."/>
            <person name="Suzuki A."/>
            <person name="Kondo M."/>
            <person name="van Heeringen S.J."/>
            <person name="Quigley I."/>
            <person name="Heinz S."/>
            <person name="Ogino H."/>
            <person name="Ochi H."/>
            <person name="Hellsten U."/>
            <person name="Lyons J.B."/>
            <person name="Simakov O."/>
            <person name="Putnam N."/>
            <person name="Stites J."/>
            <person name="Kuroki Y."/>
            <person name="Tanaka T."/>
            <person name="Michiue T."/>
            <person name="Watanabe M."/>
            <person name="Bogdanovic O."/>
            <person name="Lister R."/>
            <person name="Georgiou G."/>
            <person name="Paranjpe S.S."/>
            <person name="van Kruijsbergen I."/>
            <person name="Shu S."/>
            <person name="Carlson J."/>
            <person name="Kinoshita T."/>
            <person name="Ohta Y."/>
            <person name="Mawaribuchi S."/>
            <person name="Jenkins J."/>
            <person name="Grimwood J."/>
            <person name="Schmutz J."/>
            <person name="Mitros T."/>
            <person name="Mozaffari S.V."/>
            <person name="Suzuki Y."/>
            <person name="Haramoto Y."/>
            <person name="Yamamoto T.S."/>
            <person name="Takagi C."/>
            <person name="Heald R."/>
            <person name="Miller K."/>
            <person name="Haudenschild C."/>
            <person name="Kitzman J."/>
            <person name="Nakayama T."/>
            <person name="Izutsu Y."/>
            <person name="Robert J."/>
            <person name="Fortriede J."/>
            <person name="Burns K."/>
            <person name="Lotay V."/>
            <person name="Karimi K."/>
            <person name="Yasuoka Y."/>
            <person name="Dichmann D.S."/>
            <person name="Flajnik M.F."/>
            <person name="Houston D.W."/>
            <person name="Shendure J."/>
            <person name="DuPasquier L."/>
            <person name="Vize P.D."/>
            <person name="Zorn A.M."/>
            <person name="Ito M."/>
            <person name="Marcotte E.M."/>
            <person name="Wallingford J.B."/>
            <person name="Ito Y."/>
            <person name="Asashima M."/>
            <person name="Ueno N."/>
            <person name="Matsuda Y."/>
            <person name="Veenstra G.J."/>
            <person name="Fujiyama A."/>
            <person name="Harland R.M."/>
            <person name="Taira M."/>
            <person name="Rokhsar D.S."/>
        </authorList>
    </citation>
    <scope>NUCLEOTIDE SEQUENCE [LARGE SCALE GENOMIC DNA]</scope>
    <source>
        <strain evidence="3">J</strain>
    </source>
</reference>
<organism evidence="2 3">
    <name type="scientific">Xenopus laevis</name>
    <name type="common">African clawed frog</name>
    <dbReference type="NCBI Taxonomy" id="8355"/>
    <lineage>
        <taxon>Eukaryota</taxon>
        <taxon>Metazoa</taxon>
        <taxon>Chordata</taxon>
        <taxon>Craniata</taxon>
        <taxon>Vertebrata</taxon>
        <taxon>Euteleostomi</taxon>
        <taxon>Amphibia</taxon>
        <taxon>Batrachia</taxon>
        <taxon>Anura</taxon>
        <taxon>Pipoidea</taxon>
        <taxon>Pipidae</taxon>
        <taxon>Xenopodinae</taxon>
        <taxon>Xenopus</taxon>
        <taxon>Xenopus</taxon>
    </lineage>
</organism>
<accession>A0A974I4H8</accession>
<evidence type="ECO:0000313" key="3">
    <source>
        <dbReference type="Proteomes" id="UP000694892"/>
    </source>
</evidence>
<evidence type="ECO:0000313" key="2">
    <source>
        <dbReference type="EMBL" id="OCU00817.1"/>
    </source>
</evidence>
<name>A0A974I4H8_XENLA</name>
<protein>
    <submittedName>
        <fullName evidence="2">Uncharacterized protein</fullName>
    </submittedName>
</protein>
<evidence type="ECO:0000256" key="1">
    <source>
        <dbReference type="SAM" id="Phobius"/>
    </source>
</evidence>
<dbReference type="EMBL" id="CM004466">
    <property type="protein sequence ID" value="OCU00817.1"/>
    <property type="molecule type" value="Genomic_DNA"/>
</dbReference>
<proteinExistence type="predicted"/>
<sequence length="71" mass="8347">MYRKMRHLKPVCFFHCLIAFNYVALFFHSVILCENGLCVFHAVDESSAVCCTVFSLNIKCHNFILFMKHEE</sequence>
<feature type="transmembrane region" description="Helical" evidence="1">
    <location>
        <begin position="12"/>
        <end position="31"/>
    </location>
</feature>
<keyword evidence="1" id="KW-0472">Membrane</keyword>
<keyword evidence="1" id="KW-1133">Transmembrane helix</keyword>
<keyword evidence="1" id="KW-0812">Transmembrane</keyword>